<comment type="subcellular location">
    <subcellularLocation>
        <location evidence="6">Nucleus</location>
        <location evidence="6">Nucleolus</location>
    </subcellularLocation>
    <subcellularLocation>
        <location evidence="6">Nucleus</location>
        <location evidence="6">Nucleoplasm</location>
    </subcellularLocation>
</comment>
<dbReference type="HAMAP" id="MF_03029">
    <property type="entry name" value="WDR12"/>
    <property type="match status" value="1"/>
</dbReference>
<feature type="repeat" description="WD" evidence="7">
    <location>
        <begin position="409"/>
        <end position="451"/>
    </location>
</feature>
<dbReference type="InterPro" id="IPR028599">
    <property type="entry name" value="WDR12/Ytm1"/>
</dbReference>
<dbReference type="PRINTS" id="PR00320">
    <property type="entry name" value="GPROTEINBRPT"/>
</dbReference>
<name>A0A9Q0RCI4_ANAIG</name>
<feature type="coiled-coil region" evidence="8">
    <location>
        <begin position="257"/>
        <end position="291"/>
    </location>
</feature>
<dbReference type="EMBL" id="JAPDFW010000070">
    <property type="protein sequence ID" value="KAJ5074593.1"/>
    <property type="molecule type" value="Genomic_DNA"/>
</dbReference>
<evidence type="ECO:0000256" key="7">
    <source>
        <dbReference type="PROSITE-ProRule" id="PRU00221"/>
    </source>
</evidence>
<keyword evidence="2 6" id="KW-0698">rRNA processing</keyword>
<organism evidence="10 11">
    <name type="scientific">Anaeramoeba ignava</name>
    <name type="common">Anaerobic marine amoeba</name>
    <dbReference type="NCBI Taxonomy" id="1746090"/>
    <lineage>
        <taxon>Eukaryota</taxon>
        <taxon>Metamonada</taxon>
        <taxon>Anaeramoebidae</taxon>
        <taxon>Anaeramoeba</taxon>
    </lineage>
</organism>
<dbReference type="OrthoDB" id="10251381at2759"/>
<feature type="domain" description="NLE" evidence="9">
    <location>
        <begin position="16"/>
        <end position="78"/>
    </location>
</feature>
<dbReference type="PANTHER" id="PTHR19855">
    <property type="entry name" value="WD40 REPEAT PROTEIN 12, 37"/>
    <property type="match status" value="1"/>
</dbReference>
<dbReference type="OMA" id="DHKYVEF"/>
<reference evidence="10" key="1">
    <citation type="submission" date="2022-10" db="EMBL/GenBank/DDBJ databases">
        <title>Novel sulphate-reducing endosymbionts in the free-living metamonad Anaeramoeba.</title>
        <authorList>
            <person name="Jerlstrom-Hultqvist J."/>
            <person name="Cepicka I."/>
            <person name="Gallot-Lavallee L."/>
            <person name="Salas-Leiva D."/>
            <person name="Curtis B.A."/>
            <person name="Zahonova K."/>
            <person name="Pipaliya S."/>
            <person name="Dacks J."/>
            <person name="Roger A.J."/>
        </authorList>
    </citation>
    <scope>NUCLEOTIDE SEQUENCE</scope>
    <source>
        <strain evidence="10">BMAN</strain>
    </source>
</reference>
<dbReference type="SMART" id="SM00320">
    <property type="entry name" value="WD40"/>
    <property type="match status" value="7"/>
</dbReference>
<evidence type="ECO:0000256" key="3">
    <source>
        <dbReference type="ARBA" id="ARBA00022574"/>
    </source>
</evidence>
<comment type="caution">
    <text evidence="10">The sequence shown here is derived from an EMBL/GenBank/DDBJ whole genome shotgun (WGS) entry which is preliminary data.</text>
</comment>
<dbReference type="PROSITE" id="PS50082">
    <property type="entry name" value="WD_REPEATS_2"/>
    <property type="match status" value="4"/>
</dbReference>
<dbReference type="CDD" id="cd00200">
    <property type="entry name" value="WD40"/>
    <property type="match status" value="1"/>
</dbReference>
<comment type="similarity">
    <text evidence="6">Belongs to the WD repeat WDR12/YTM1 family.</text>
</comment>
<dbReference type="GO" id="GO:0005654">
    <property type="term" value="C:nucleoplasm"/>
    <property type="evidence" value="ECO:0007669"/>
    <property type="project" value="UniProtKB-SubCell"/>
</dbReference>
<dbReference type="GO" id="GO:0005730">
    <property type="term" value="C:nucleolus"/>
    <property type="evidence" value="ECO:0007669"/>
    <property type="project" value="UniProtKB-SubCell"/>
</dbReference>
<evidence type="ECO:0000256" key="4">
    <source>
        <dbReference type="ARBA" id="ARBA00022737"/>
    </source>
</evidence>
<evidence type="ECO:0000256" key="6">
    <source>
        <dbReference type="HAMAP-Rule" id="MF_03029"/>
    </source>
</evidence>
<sequence>MEIENETEEKKQTETVQVIFTTKYKEYQVIETPFEIPVSLTRYGLSEVINHLLGKEKPIPFEFLINEEFLRTSLKQFLDEKNLSSEKQVTLEYVPALPQPKQFNQFLHDDWVSAVDGKNSFNIFATGCYDNLVRIWKSGLYKLKGNEIEEKKPIHVNLNQNQNQNQEQPSLILSHHSKPIKSVKWLKFNENISNQKYHLLLSASLDEQIILWKISSNLNSYSILTKFIGHSEGINDIALNPKRNLFCSCGNDSLCFIWDINDKKNEYQNQEENQEENQNENQNENKIIENNTPIASLRGHTQAVSAAIWPSQSSIYTTSYDYTIKKWDVEKQSLVWEAFSKNTIHCLHYNQYEYPYLNFESNQNQNQNQNQTRKESELLLTGHSDGIIRLWDNRIPSNSEESCVIKTLFKSHTSWISSLKWKPNSDFVFASGSYDGSVKIWDIRTKIPLFTLKRNSEKILDIDWLDSQNLLTASADQTVKQIILKISN</sequence>
<evidence type="ECO:0000256" key="8">
    <source>
        <dbReference type="SAM" id="Coils"/>
    </source>
</evidence>
<dbReference type="PANTHER" id="PTHR19855:SF11">
    <property type="entry name" value="RIBOSOME BIOGENESIS PROTEIN WDR12"/>
    <property type="match status" value="1"/>
</dbReference>
<dbReference type="InterPro" id="IPR020472">
    <property type="entry name" value="WD40_PAC1"/>
</dbReference>
<dbReference type="GO" id="GO:0043021">
    <property type="term" value="F:ribonucleoprotein complex binding"/>
    <property type="evidence" value="ECO:0007669"/>
    <property type="project" value="UniProtKB-UniRule"/>
</dbReference>
<dbReference type="InterPro" id="IPR001680">
    <property type="entry name" value="WD40_rpt"/>
</dbReference>
<accession>A0A9Q0RCI4</accession>
<dbReference type="SUPFAM" id="SSF50978">
    <property type="entry name" value="WD40 repeat-like"/>
    <property type="match status" value="1"/>
</dbReference>
<dbReference type="Pfam" id="PF08154">
    <property type="entry name" value="NLE"/>
    <property type="match status" value="1"/>
</dbReference>
<proteinExistence type="inferred from homology"/>
<evidence type="ECO:0000313" key="10">
    <source>
        <dbReference type="EMBL" id="KAJ5074593.1"/>
    </source>
</evidence>
<dbReference type="Pfam" id="PF00400">
    <property type="entry name" value="WD40"/>
    <property type="match status" value="5"/>
</dbReference>
<evidence type="ECO:0000259" key="9">
    <source>
        <dbReference type="Pfam" id="PF08154"/>
    </source>
</evidence>
<evidence type="ECO:0000256" key="1">
    <source>
        <dbReference type="ARBA" id="ARBA00022517"/>
    </source>
</evidence>
<dbReference type="Proteomes" id="UP001149090">
    <property type="component" value="Unassembled WGS sequence"/>
</dbReference>
<dbReference type="GO" id="GO:0000463">
    <property type="term" value="P:maturation of LSU-rRNA from tricistronic rRNA transcript (SSU-rRNA, 5.8S rRNA, LSU-rRNA)"/>
    <property type="evidence" value="ECO:0007669"/>
    <property type="project" value="UniProtKB-UniRule"/>
</dbReference>
<feature type="repeat" description="WD" evidence="7">
    <location>
        <begin position="375"/>
        <end position="392"/>
    </location>
</feature>
<gene>
    <name evidence="10" type="ORF">M0811_01224</name>
</gene>
<protein>
    <recommendedName>
        <fullName evidence="6">Ribosome biogenesis protein WDR12 homolog</fullName>
    </recommendedName>
</protein>
<dbReference type="InterPro" id="IPR015943">
    <property type="entry name" value="WD40/YVTN_repeat-like_dom_sf"/>
</dbReference>
<dbReference type="Gene3D" id="2.130.10.10">
    <property type="entry name" value="YVTN repeat-like/Quinoprotein amine dehydrogenase"/>
    <property type="match status" value="2"/>
</dbReference>
<feature type="repeat" description="WD" evidence="7">
    <location>
        <begin position="297"/>
        <end position="337"/>
    </location>
</feature>
<dbReference type="PROSITE" id="PS50294">
    <property type="entry name" value="WD_REPEATS_REGION"/>
    <property type="match status" value="2"/>
</dbReference>
<dbReference type="GO" id="GO:0000466">
    <property type="term" value="P:maturation of 5.8S rRNA from tricistronic rRNA transcript (SSU-rRNA, 5.8S rRNA, LSU-rRNA)"/>
    <property type="evidence" value="ECO:0007669"/>
    <property type="project" value="UniProtKB-UniRule"/>
</dbReference>
<evidence type="ECO:0000313" key="11">
    <source>
        <dbReference type="Proteomes" id="UP001149090"/>
    </source>
</evidence>
<dbReference type="InterPro" id="IPR036322">
    <property type="entry name" value="WD40_repeat_dom_sf"/>
</dbReference>
<keyword evidence="3 7" id="KW-0853">WD repeat</keyword>
<evidence type="ECO:0000256" key="5">
    <source>
        <dbReference type="ARBA" id="ARBA00023242"/>
    </source>
</evidence>
<feature type="repeat" description="WD" evidence="7">
    <location>
        <begin position="227"/>
        <end position="268"/>
    </location>
</feature>
<comment type="function">
    <text evidence="6">Required for maturation of ribosomal RNAs and formation of the large ribosomal subunit.</text>
</comment>
<dbReference type="GO" id="GO:0030687">
    <property type="term" value="C:preribosome, large subunit precursor"/>
    <property type="evidence" value="ECO:0007669"/>
    <property type="project" value="UniProtKB-UniRule"/>
</dbReference>
<keyword evidence="5 6" id="KW-0539">Nucleus</keyword>
<keyword evidence="8" id="KW-0175">Coiled coil</keyword>
<keyword evidence="1 6" id="KW-0690">Ribosome biogenesis</keyword>
<keyword evidence="4" id="KW-0677">Repeat</keyword>
<keyword evidence="11" id="KW-1185">Reference proteome</keyword>
<evidence type="ECO:0000256" key="2">
    <source>
        <dbReference type="ARBA" id="ARBA00022552"/>
    </source>
</evidence>
<dbReference type="InterPro" id="IPR012972">
    <property type="entry name" value="NLE"/>
</dbReference>
<dbReference type="AlphaFoldDB" id="A0A9Q0RCI4"/>